<proteinExistence type="predicted"/>
<organism evidence="1">
    <name type="scientific">Aphanomyces invadans</name>
    <dbReference type="NCBI Taxonomy" id="157072"/>
    <lineage>
        <taxon>Eukaryota</taxon>
        <taxon>Sar</taxon>
        <taxon>Stramenopiles</taxon>
        <taxon>Oomycota</taxon>
        <taxon>Saprolegniomycetes</taxon>
        <taxon>Saprolegniales</taxon>
        <taxon>Verrucalvaceae</taxon>
        <taxon>Aphanomyces</taxon>
    </lineage>
</organism>
<protein>
    <submittedName>
        <fullName evidence="1">Uncharacterized protein</fullName>
    </submittedName>
</protein>
<name>A0A024TRF8_9STRA</name>
<sequence length="113" mass="12617">MSLAQIQEFLEKSAIDSATSSSPDHWILAQQAEWVDIQRATEACQADALWDAISKYPLQLDDSANHLLDEDALAFFELLLASQAPDVFAHNEWIVRVTAQPVEWIPIAMAHVS</sequence>
<reference evidence="1" key="1">
    <citation type="submission" date="2013-12" db="EMBL/GenBank/DDBJ databases">
        <title>The Genome Sequence of Aphanomyces invadans NJM9701.</title>
        <authorList>
            <consortium name="The Broad Institute Genomics Platform"/>
            <person name="Russ C."/>
            <person name="Tyler B."/>
            <person name="van West P."/>
            <person name="Dieguez-Uribeondo J."/>
            <person name="Young S.K."/>
            <person name="Zeng Q."/>
            <person name="Gargeya S."/>
            <person name="Fitzgerald M."/>
            <person name="Abouelleil A."/>
            <person name="Alvarado L."/>
            <person name="Chapman S.B."/>
            <person name="Gainer-Dewar J."/>
            <person name="Goldberg J."/>
            <person name="Griggs A."/>
            <person name="Gujja S."/>
            <person name="Hansen M."/>
            <person name="Howarth C."/>
            <person name="Imamovic A."/>
            <person name="Ireland A."/>
            <person name="Larimer J."/>
            <person name="McCowan C."/>
            <person name="Murphy C."/>
            <person name="Pearson M."/>
            <person name="Poon T.W."/>
            <person name="Priest M."/>
            <person name="Roberts A."/>
            <person name="Saif S."/>
            <person name="Shea T."/>
            <person name="Sykes S."/>
            <person name="Wortman J."/>
            <person name="Nusbaum C."/>
            <person name="Birren B."/>
        </authorList>
    </citation>
    <scope>NUCLEOTIDE SEQUENCE [LARGE SCALE GENOMIC DNA]</scope>
    <source>
        <strain evidence="1">NJM9701</strain>
    </source>
</reference>
<dbReference type="EMBL" id="KI913975">
    <property type="protein sequence ID" value="ETV96740.1"/>
    <property type="molecule type" value="Genomic_DNA"/>
</dbReference>
<dbReference type="GeneID" id="20087107"/>
<dbReference type="AlphaFoldDB" id="A0A024TRF8"/>
<accession>A0A024TRF8</accession>
<gene>
    <name evidence="1" type="ORF">H310_10057</name>
</gene>
<evidence type="ECO:0000313" key="1">
    <source>
        <dbReference type="EMBL" id="ETV96740.1"/>
    </source>
</evidence>
<dbReference type="RefSeq" id="XP_008874517.1">
    <property type="nucleotide sequence ID" value="XM_008876295.1"/>
</dbReference>
<dbReference type="VEuPathDB" id="FungiDB:H310_10057"/>